<accession>A0AAJ2BDE5</accession>
<proteinExistence type="predicted"/>
<dbReference type="InterPro" id="IPR025640">
    <property type="entry name" value="GYF_2"/>
</dbReference>
<feature type="transmembrane region" description="Helical" evidence="5">
    <location>
        <begin position="142"/>
        <end position="163"/>
    </location>
</feature>
<dbReference type="Pfam" id="PF06271">
    <property type="entry name" value="RDD"/>
    <property type="match status" value="1"/>
</dbReference>
<dbReference type="GO" id="GO:0016020">
    <property type="term" value="C:membrane"/>
    <property type="evidence" value="ECO:0007669"/>
    <property type="project" value="UniProtKB-SubCell"/>
</dbReference>
<name>A0AAJ2BDE5_9HYPH</name>
<feature type="domain" description="RDD" evidence="6">
    <location>
        <begin position="100"/>
        <end position="228"/>
    </location>
</feature>
<dbReference type="Proteomes" id="UP001255601">
    <property type="component" value="Unassembled WGS sequence"/>
</dbReference>
<dbReference type="RefSeq" id="WP_309771339.1">
    <property type="nucleotide sequence ID" value="NZ_JAVIZC010000003.1"/>
</dbReference>
<evidence type="ECO:0000259" key="7">
    <source>
        <dbReference type="Pfam" id="PF14237"/>
    </source>
</evidence>
<comment type="subcellular location">
    <subcellularLocation>
        <location evidence="1">Membrane</location>
        <topology evidence="1">Multi-pass membrane protein</topology>
    </subcellularLocation>
</comment>
<dbReference type="EMBL" id="JAVIZC010000003">
    <property type="protein sequence ID" value="MDR6102752.1"/>
    <property type="molecule type" value="Genomic_DNA"/>
</dbReference>
<keyword evidence="3 5" id="KW-1133">Transmembrane helix</keyword>
<evidence type="ECO:0000256" key="5">
    <source>
        <dbReference type="SAM" id="Phobius"/>
    </source>
</evidence>
<dbReference type="InterPro" id="IPR010432">
    <property type="entry name" value="RDD"/>
</dbReference>
<sequence>MTIWYYTVGQEREGPVSEEQVRALIASGKIVRDAYVWREGMADCEIVGTHPEFADAFVAPPPVPVVTPPPVPSKSQPLGSGLAASEPVQPEMDAAPRLRPWPRFWARIFDMLLIGPLLSVGIFVASALYAPRLYMVIFTYDMLFGFIILPLVGVVLAICMAAFGNTPGKAILGVRVPIPPEDNRYSFYLKRELKVWFWAFALGIPVVFLITFVAQYWRLAKGRPAVYDKHTPPIVANPSKLRLTLGIALVACLLAANVAGWRAEDKAEADRTATYYWVNPVTGNTATIKKYWERLPDDPEVPNAFIFVARRLLMEGLFSHLELPAENVDPRAYAAFYAARLKNVTLTSDWQPVLVNRVQGFRASGVSIKDANQRVEVTVVVDGRNAWRLVMFTEGGSGLQTSEREAFVHELFGTAR</sequence>
<feature type="domain" description="GYF" evidence="7">
    <location>
        <begin position="4"/>
        <end position="52"/>
    </location>
</feature>
<evidence type="ECO:0000256" key="2">
    <source>
        <dbReference type="ARBA" id="ARBA00022692"/>
    </source>
</evidence>
<evidence type="ECO:0000256" key="4">
    <source>
        <dbReference type="ARBA" id="ARBA00023136"/>
    </source>
</evidence>
<organism evidence="8 9">
    <name type="scientific">Agrobacterium larrymoorei</name>
    <dbReference type="NCBI Taxonomy" id="160699"/>
    <lineage>
        <taxon>Bacteria</taxon>
        <taxon>Pseudomonadati</taxon>
        <taxon>Pseudomonadota</taxon>
        <taxon>Alphaproteobacteria</taxon>
        <taxon>Hyphomicrobiales</taxon>
        <taxon>Rhizobiaceae</taxon>
        <taxon>Rhizobium/Agrobacterium group</taxon>
        <taxon>Agrobacterium</taxon>
    </lineage>
</organism>
<evidence type="ECO:0000256" key="1">
    <source>
        <dbReference type="ARBA" id="ARBA00004141"/>
    </source>
</evidence>
<keyword evidence="2 5" id="KW-0812">Transmembrane</keyword>
<reference evidence="8" key="1">
    <citation type="submission" date="2023-08" db="EMBL/GenBank/DDBJ databases">
        <title>Functional and genomic diversity of the sorghum phyllosphere microbiome.</title>
        <authorList>
            <person name="Shade A."/>
        </authorList>
    </citation>
    <scope>NUCLEOTIDE SEQUENCE</scope>
    <source>
        <strain evidence="8">SORGH_AS_0974</strain>
    </source>
</reference>
<feature type="transmembrane region" description="Helical" evidence="5">
    <location>
        <begin position="195"/>
        <end position="217"/>
    </location>
</feature>
<evidence type="ECO:0000313" key="9">
    <source>
        <dbReference type="Proteomes" id="UP001255601"/>
    </source>
</evidence>
<protein>
    <submittedName>
        <fullName evidence="8">RDD family membrane protein YckC</fullName>
    </submittedName>
</protein>
<evidence type="ECO:0000259" key="6">
    <source>
        <dbReference type="Pfam" id="PF06271"/>
    </source>
</evidence>
<comment type="caution">
    <text evidence="8">The sequence shown here is derived from an EMBL/GenBank/DDBJ whole genome shotgun (WGS) entry which is preliminary data.</text>
</comment>
<feature type="transmembrane region" description="Helical" evidence="5">
    <location>
        <begin position="108"/>
        <end position="130"/>
    </location>
</feature>
<gene>
    <name evidence="8" type="ORF">QE369_002949</name>
</gene>
<dbReference type="Pfam" id="PF14237">
    <property type="entry name" value="GYF_2"/>
    <property type="match status" value="1"/>
</dbReference>
<evidence type="ECO:0000256" key="3">
    <source>
        <dbReference type="ARBA" id="ARBA00022989"/>
    </source>
</evidence>
<keyword evidence="4 5" id="KW-0472">Membrane</keyword>
<evidence type="ECO:0000313" key="8">
    <source>
        <dbReference type="EMBL" id="MDR6102752.1"/>
    </source>
</evidence>
<dbReference type="AlphaFoldDB" id="A0AAJ2BDE5"/>